<dbReference type="EMBL" id="AYZB01000058">
    <property type="protein sequence ID" value="KRM21095.1"/>
    <property type="molecule type" value="Genomic_DNA"/>
</dbReference>
<protein>
    <submittedName>
        <fullName evidence="1">Uncharacterized protein</fullName>
    </submittedName>
</protein>
<dbReference type="AlphaFoldDB" id="A0AA89HZX4"/>
<accession>A0AA89HZX4</accession>
<evidence type="ECO:0000313" key="1">
    <source>
        <dbReference type="EMBL" id="KRM21095.1"/>
    </source>
</evidence>
<evidence type="ECO:0000313" key="2">
    <source>
        <dbReference type="Proteomes" id="UP000050823"/>
    </source>
</evidence>
<reference evidence="1 2" key="1">
    <citation type="journal article" date="2015" name="Genome Announc.">
        <title>Expanding the biotechnology potential of lactobacilli through comparative genomics of 213 strains and associated genera.</title>
        <authorList>
            <person name="Sun Z."/>
            <person name="Harris H.M."/>
            <person name="McCann A."/>
            <person name="Guo C."/>
            <person name="Argimon S."/>
            <person name="Zhang W."/>
            <person name="Yang X."/>
            <person name="Jeffery I.B."/>
            <person name="Cooney J.C."/>
            <person name="Kagawa T.F."/>
            <person name="Liu W."/>
            <person name="Song Y."/>
            <person name="Salvetti E."/>
            <person name="Wrobel A."/>
            <person name="Rasinkangas P."/>
            <person name="Parkhill J."/>
            <person name="Rea M.C."/>
            <person name="O'Sullivan O."/>
            <person name="Ritari J."/>
            <person name="Douillard F.P."/>
            <person name="Paul Ross R."/>
            <person name="Yang R."/>
            <person name="Briner A.E."/>
            <person name="Felis G.E."/>
            <person name="de Vos W.M."/>
            <person name="Barrangou R."/>
            <person name="Klaenhammer T.R."/>
            <person name="Caufield P.W."/>
            <person name="Cui Y."/>
            <person name="Zhang H."/>
            <person name="O'Toole P.W."/>
        </authorList>
    </citation>
    <scope>NUCLEOTIDE SEQUENCE [LARGE SCALE GENOMIC DNA]</scope>
    <source>
        <strain evidence="1 2">DSM 20719</strain>
    </source>
</reference>
<dbReference type="Proteomes" id="UP000050823">
    <property type="component" value="Unassembled WGS sequence"/>
</dbReference>
<name>A0AA89HZX4_9LACO</name>
<organism evidence="1 2">
    <name type="scientific">Latilactobacillus graminis DSM 20719</name>
    <dbReference type="NCBI Taxonomy" id="1423752"/>
    <lineage>
        <taxon>Bacteria</taxon>
        <taxon>Bacillati</taxon>
        <taxon>Bacillota</taxon>
        <taxon>Bacilli</taxon>
        <taxon>Lactobacillales</taxon>
        <taxon>Lactobacillaceae</taxon>
        <taxon>Latilactobacillus</taxon>
    </lineage>
</organism>
<gene>
    <name evidence="1" type="ORF">FC90_GL001632</name>
</gene>
<sequence length="89" mass="10199">MINHLTDAGSMRYTTGINLMGVFLMTDSQNSIPASTDFHCPACQVPIEYGIKRCPDCQTAIYYRDMAETFWNERKLKLFKQTDAIQRGK</sequence>
<comment type="caution">
    <text evidence="1">The sequence shown here is derived from an EMBL/GenBank/DDBJ whole genome shotgun (WGS) entry which is preliminary data.</text>
</comment>
<proteinExistence type="predicted"/>